<sequence>MSRIQTRLPSIPVRTPKNRFQAKDDEPSNKTGQRVTIPSLDNMTGTLRYVGQVDSKPGIFAGIELDKKGQGKNDGSVQGKRYFTCPAKSGLFIAVEKVTIHSPPLPATKPSSSITPPTTRRSNLPLTRNGSASSVVRLSSSTSTSTKKPHTLRTSAIPKTKLSSSPAPPTTNTSTNAISTSPAANAAVITSAATSSTSSTSSLPSINKKSTPTPPPTIAATSKKQTPIPSTPTPPLILSSPVLTQQQQTEQQETTDQLYEMLEKTQRERDQLLVQMKSKETAWERLVSSKESLSLQVQEGDSQCQRLSRDLEKAQAEVEQLQHNLAERDASLAKNQRDEEKQSQDQRRIERLENLVRELQNQLQATKDEQLQLNREHAGTMEQVRKEVSASEAMTASLEKECEELRRAGLEAIHAYEESVIQLNQKHELDIQQKDQHIQQLDYTIADLKYKQSTLFDDDERDIETRLSEMNRNHTNGLNIENGTTDEADQRHRLEEQLELAMTELDNERLTIQTMGHDMEQLKLELNQARQQTLSVEQKYESLQTDFEKELADKKRLIEEADNAFEAQAKAEDEHYQMKLSKMALEKENAELAESNKQLEQDFNNLMDEMLALEKQDLKRPLSKDEGNGLAAVKPSTNDKELQEKIHQLEKENENHRHSLSVEKNQVNQLSKDLAELETLVESRVFSEADLEEKLEAEKKKVISLQRELEDLKDHNDSGNKNFLISPTNTTTTTSPTPPPPPPPATTTTTTTTTKSNSNLEEDYCELCDSYGHDVLQCKSDLSLGKFCDNCDDIGDHLTDDCPNQDETF</sequence>
<feature type="region of interest" description="Disordered" evidence="1">
    <location>
        <begin position="713"/>
        <end position="756"/>
    </location>
</feature>
<proteinExistence type="predicted"/>
<feature type="domain" description="CAP-Gly" evidence="2">
    <location>
        <begin position="51"/>
        <end position="94"/>
    </location>
</feature>
<evidence type="ECO:0000313" key="4">
    <source>
        <dbReference type="Proteomes" id="UP000650833"/>
    </source>
</evidence>
<gene>
    <name evidence="3" type="ORF">INT46_005766</name>
</gene>
<dbReference type="GO" id="GO:0008270">
    <property type="term" value="F:zinc ion binding"/>
    <property type="evidence" value="ECO:0007669"/>
    <property type="project" value="InterPro"/>
</dbReference>
<dbReference type="SMART" id="SM01052">
    <property type="entry name" value="CAP_GLY"/>
    <property type="match status" value="1"/>
</dbReference>
<evidence type="ECO:0000259" key="2">
    <source>
        <dbReference type="PROSITE" id="PS50245"/>
    </source>
</evidence>
<dbReference type="GO" id="GO:0003676">
    <property type="term" value="F:nucleic acid binding"/>
    <property type="evidence" value="ECO:0007669"/>
    <property type="project" value="InterPro"/>
</dbReference>
<dbReference type="InterPro" id="IPR000938">
    <property type="entry name" value="CAP-Gly_domain"/>
</dbReference>
<dbReference type="SUPFAM" id="SSF57756">
    <property type="entry name" value="Retrovirus zinc finger-like domains"/>
    <property type="match status" value="1"/>
</dbReference>
<feature type="compositionally biased region" description="Low complexity" evidence="1">
    <location>
        <begin position="236"/>
        <end position="253"/>
    </location>
</feature>
<organism evidence="3 4">
    <name type="scientific">Mucor plumbeus</name>
    <dbReference type="NCBI Taxonomy" id="97098"/>
    <lineage>
        <taxon>Eukaryota</taxon>
        <taxon>Fungi</taxon>
        <taxon>Fungi incertae sedis</taxon>
        <taxon>Mucoromycota</taxon>
        <taxon>Mucoromycotina</taxon>
        <taxon>Mucoromycetes</taxon>
        <taxon>Mucorales</taxon>
        <taxon>Mucorineae</taxon>
        <taxon>Mucoraceae</taxon>
        <taxon>Mucor</taxon>
    </lineage>
</organism>
<name>A0A8H7QQU0_9FUNG</name>
<comment type="caution">
    <text evidence="3">The sequence shown here is derived from an EMBL/GenBank/DDBJ whole genome shotgun (WGS) entry which is preliminary data.</text>
</comment>
<feature type="region of interest" description="Disordered" evidence="1">
    <location>
        <begin position="102"/>
        <end position="179"/>
    </location>
</feature>
<keyword evidence="4" id="KW-1185">Reference proteome</keyword>
<evidence type="ECO:0000313" key="3">
    <source>
        <dbReference type="EMBL" id="KAG2196095.1"/>
    </source>
</evidence>
<feature type="compositionally biased region" description="Pro residues" evidence="1">
    <location>
        <begin position="736"/>
        <end position="745"/>
    </location>
</feature>
<feature type="compositionally biased region" description="Low complexity" evidence="1">
    <location>
        <begin position="218"/>
        <end position="228"/>
    </location>
</feature>
<protein>
    <recommendedName>
        <fullName evidence="2">CAP-Gly domain-containing protein</fullName>
    </recommendedName>
</protein>
<dbReference type="Pfam" id="PF01302">
    <property type="entry name" value="CAP_GLY"/>
    <property type="match status" value="1"/>
</dbReference>
<feature type="compositionally biased region" description="Low complexity" evidence="1">
    <location>
        <begin position="108"/>
        <end position="122"/>
    </location>
</feature>
<evidence type="ECO:0000256" key="1">
    <source>
        <dbReference type="SAM" id="MobiDB-lite"/>
    </source>
</evidence>
<dbReference type="EMBL" id="JAEPRC010000495">
    <property type="protein sequence ID" value="KAG2196095.1"/>
    <property type="molecule type" value="Genomic_DNA"/>
</dbReference>
<dbReference type="SUPFAM" id="SSF74924">
    <property type="entry name" value="Cap-Gly domain"/>
    <property type="match status" value="1"/>
</dbReference>
<feature type="compositionally biased region" description="Low complexity" evidence="1">
    <location>
        <begin position="131"/>
        <end position="146"/>
    </location>
</feature>
<dbReference type="PROSITE" id="PS50245">
    <property type="entry name" value="CAP_GLY_2"/>
    <property type="match status" value="1"/>
</dbReference>
<feature type="region of interest" description="Disordered" evidence="1">
    <location>
        <begin position="1"/>
        <end position="37"/>
    </location>
</feature>
<dbReference type="InterPro" id="IPR036875">
    <property type="entry name" value="Znf_CCHC_sf"/>
</dbReference>
<feature type="compositionally biased region" description="Low complexity" evidence="1">
    <location>
        <begin position="170"/>
        <end position="179"/>
    </location>
</feature>
<dbReference type="PROSITE" id="PS00845">
    <property type="entry name" value="CAP_GLY_1"/>
    <property type="match status" value="1"/>
</dbReference>
<dbReference type="Gene3D" id="2.30.30.190">
    <property type="entry name" value="CAP Gly-rich-like domain"/>
    <property type="match status" value="1"/>
</dbReference>
<feature type="region of interest" description="Disordered" evidence="1">
    <location>
        <begin position="327"/>
        <end position="346"/>
    </location>
</feature>
<dbReference type="OrthoDB" id="2130750at2759"/>
<reference evidence="3" key="1">
    <citation type="submission" date="2020-12" db="EMBL/GenBank/DDBJ databases">
        <title>Metabolic potential, ecology and presence of endohyphal bacteria is reflected in genomic diversity of Mucoromycotina.</title>
        <authorList>
            <person name="Muszewska A."/>
            <person name="Okrasinska A."/>
            <person name="Steczkiewicz K."/>
            <person name="Drgas O."/>
            <person name="Orlowska M."/>
            <person name="Perlinska-Lenart U."/>
            <person name="Aleksandrzak-Piekarczyk T."/>
            <person name="Szatraj K."/>
            <person name="Zielenkiewicz U."/>
            <person name="Pilsyk S."/>
            <person name="Malc E."/>
            <person name="Mieczkowski P."/>
            <person name="Kruszewska J.S."/>
            <person name="Biernat P."/>
            <person name="Pawlowska J."/>
        </authorList>
    </citation>
    <scope>NUCLEOTIDE SEQUENCE</scope>
    <source>
        <strain evidence="3">CBS 226.32</strain>
    </source>
</reference>
<feature type="region of interest" description="Disordered" evidence="1">
    <location>
        <begin position="195"/>
        <end position="253"/>
    </location>
</feature>
<accession>A0A8H7QQU0</accession>
<dbReference type="InterPro" id="IPR036859">
    <property type="entry name" value="CAP-Gly_dom_sf"/>
</dbReference>
<feature type="region of interest" description="Disordered" evidence="1">
    <location>
        <begin position="621"/>
        <end position="641"/>
    </location>
</feature>
<dbReference type="Proteomes" id="UP000650833">
    <property type="component" value="Unassembled WGS sequence"/>
</dbReference>
<feature type="compositionally biased region" description="Low complexity" evidence="1">
    <location>
        <begin position="195"/>
        <end position="211"/>
    </location>
</feature>
<dbReference type="AlphaFoldDB" id="A0A8H7QQU0"/>